<feature type="transmembrane region" description="Helical" evidence="7">
    <location>
        <begin position="38"/>
        <end position="64"/>
    </location>
</feature>
<protein>
    <submittedName>
        <fullName evidence="8">High-affinity iron permease</fullName>
    </submittedName>
</protein>
<evidence type="ECO:0000256" key="4">
    <source>
        <dbReference type="ARBA" id="ARBA00022692"/>
    </source>
</evidence>
<dbReference type="PANTHER" id="PTHR31632">
    <property type="entry name" value="IRON TRANSPORTER FTH1"/>
    <property type="match status" value="1"/>
</dbReference>
<keyword evidence="5 7" id="KW-1133">Transmembrane helix</keyword>
<organism evidence="8 9">
    <name type="scientific">Entomortierella chlamydospora</name>
    <dbReference type="NCBI Taxonomy" id="101097"/>
    <lineage>
        <taxon>Eukaryota</taxon>
        <taxon>Fungi</taxon>
        <taxon>Fungi incertae sedis</taxon>
        <taxon>Mucoromycota</taxon>
        <taxon>Mortierellomycotina</taxon>
        <taxon>Mortierellomycetes</taxon>
        <taxon>Mortierellales</taxon>
        <taxon>Mortierellaceae</taxon>
        <taxon>Entomortierella</taxon>
    </lineage>
</organism>
<evidence type="ECO:0000313" key="8">
    <source>
        <dbReference type="EMBL" id="KAG0024206.1"/>
    </source>
</evidence>
<dbReference type="PANTHER" id="PTHR31632:SF2">
    <property type="entry name" value="PLASMA MEMBRANE IRON PERMEASE"/>
    <property type="match status" value="1"/>
</dbReference>
<keyword evidence="3" id="KW-0408">Iron</keyword>
<evidence type="ECO:0000256" key="2">
    <source>
        <dbReference type="ARBA" id="ARBA00008333"/>
    </source>
</evidence>
<gene>
    <name evidence="8" type="primary">FTR1_2</name>
    <name evidence="8" type="ORF">BGZ80_005244</name>
</gene>
<name>A0A9P6N643_9FUNG</name>
<keyword evidence="4 7" id="KW-0812">Transmembrane</keyword>
<evidence type="ECO:0000256" key="1">
    <source>
        <dbReference type="ARBA" id="ARBA00004141"/>
    </source>
</evidence>
<feature type="transmembrane region" description="Helical" evidence="7">
    <location>
        <begin position="177"/>
        <end position="200"/>
    </location>
</feature>
<dbReference type="GO" id="GO:0033573">
    <property type="term" value="C:high-affinity iron permease complex"/>
    <property type="evidence" value="ECO:0007669"/>
    <property type="project" value="InterPro"/>
</dbReference>
<dbReference type="GO" id="GO:0015093">
    <property type="term" value="F:ferrous iron transmembrane transporter activity"/>
    <property type="evidence" value="ECO:0007669"/>
    <property type="project" value="TreeGrafter"/>
</dbReference>
<dbReference type="Proteomes" id="UP000703661">
    <property type="component" value="Unassembled WGS sequence"/>
</dbReference>
<dbReference type="EMBL" id="JAAAID010000026">
    <property type="protein sequence ID" value="KAG0024206.1"/>
    <property type="molecule type" value="Genomic_DNA"/>
</dbReference>
<evidence type="ECO:0000256" key="6">
    <source>
        <dbReference type="ARBA" id="ARBA00023136"/>
    </source>
</evidence>
<keyword evidence="9" id="KW-1185">Reference proteome</keyword>
<proteinExistence type="inferred from homology"/>
<evidence type="ECO:0000256" key="7">
    <source>
        <dbReference type="SAM" id="Phobius"/>
    </source>
</evidence>
<evidence type="ECO:0000256" key="5">
    <source>
        <dbReference type="ARBA" id="ARBA00022989"/>
    </source>
</evidence>
<dbReference type="Pfam" id="PF03239">
    <property type="entry name" value="FTR1"/>
    <property type="match status" value="1"/>
</dbReference>
<reference evidence="8" key="1">
    <citation type="journal article" date="2020" name="Fungal Divers.">
        <title>Resolving the Mortierellaceae phylogeny through synthesis of multi-gene phylogenetics and phylogenomics.</title>
        <authorList>
            <person name="Vandepol N."/>
            <person name="Liber J."/>
            <person name="Desiro A."/>
            <person name="Na H."/>
            <person name="Kennedy M."/>
            <person name="Barry K."/>
            <person name="Grigoriev I.V."/>
            <person name="Miller A.N."/>
            <person name="O'Donnell K."/>
            <person name="Stajich J.E."/>
            <person name="Bonito G."/>
        </authorList>
    </citation>
    <scope>NUCLEOTIDE SEQUENCE</scope>
    <source>
        <strain evidence="8">NRRL 2769</strain>
    </source>
</reference>
<keyword evidence="3" id="KW-0813">Transport</keyword>
<comment type="subcellular location">
    <subcellularLocation>
        <location evidence="1">Membrane</location>
        <topology evidence="1">Multi-pass membrane protein</topology>
    </subcellularLocation>
</comment>
<keyword evidence="3" id="KW-0406">Ion transport</keyword>
<dbReference type="AlphaFoldDB" id="A0A9P6N643"/>
<dbReference type="InterPro" id="IPR004923">
    <property type="entry name" value="FTR1/Fip1/EfeU"/>
</dbReference>
<feature type="transmembrane region" description="Helical" evidence="7">
    <location>
        <begin position="101"/>
        <end position="121"/>
    </location>
</feature>
<evidence type="ECO:0000256" key="3">
    <source>
        <dbReference type="ARBA" id="ARBA00022496"/>
    </source>
</evidence>
<keyword evidence="6 7" id="KW-0472">Membrane</keyword>
<comment type="caution">
    <text evidence="8">The sequence shown here is derived from an EMBL/GenBank/DDBJ whole genome shotgun (WGS) entry which is preliminary data.</text>
</comment>
<evidence type="ECO:0000313" key="9">
    <source>
        <dbReference type="Proteomes" id="UP000703661"/>
    </source>
</evidence>
<accession>A0A9P6N643</accession>
<comment type="similarity">
    <text evidence="2">Belongs to the oxidase-dependent Fe transporter (OFeT) (TC 9.A.10.1) family.</text>
</comment>
<feature type="transmembrane region" description="Helical" evidence="7">
    <location>
        <begin position="70"/>
        <end position="89"/>
    </location>
</feature>
<keyword evidence="3" id="KW-0410">Iron transport</keyword>
<sequence>MGIAMLRTNQIQEKWRTKLAKALEHENSRGLKNSSRRYALFILPFITVLREGLEAIVFIGGVTFTEKIQAIPIAVVAGMICGFCVGYIIYRGGNMMNLHKFFVASTCLLLLVAAGLMARAVTAFEANTWNRLTNTQSDDAGTYDPRVNVWGLQCCNPNDPNAGGWAFFNAVLGWSNVASIGTILSYILYWFAIMAALTFLKLRRRRAAVKAELLNADKVALADEKAEMVLEGEVQSGGVLKTELAGNSKTGEVEGIQQM</sequence>